<proteinExistence type="predicted"/>
<gene>
    <name evidence="2" type="ORF">R1sor_026424</name>
</gene>
<dbReference type="EMBL" id="JBJQOH010000008">
    <property type="protein sequence ID" value="KAL3676476.1"/>
    <property type="molecule type" value="Genomic_DNA"/>
</dbReference>
<feature type="region of interest" description="Disordered" evidence="1">
    <location>
        <begin position="1"/>
        <end position="77"/>
    </location>
</feature>
<dbReference type="SUPFAM" id="SSF56219">
    <property type="entry name" value="DNase I-like"/>
    <property type="match status" value="1"/>
</dbReference>
<sequence>MLSSPIFHQVDMVEDEVPAPVENPPSSTCSKKDEDKVDDSNSSGDIVFASGGKQLNWKGRGLKKKGKKGRDTAPNRESTVIIDKPIGSRGGTAVIINKEISVTESGVAGSGRLAWAKVKLGGEQVGLVSIHAPNKRNIRTVFWRHLHELIADGNWIITSDYNQVELPEDSRGNLAVVKGREARVWRSFVAETGLIDSFFGAASIEGSRYTRFARRGSRYDFSRLDRVYLSNGAQWVSHIKEVSHLGSKSVSDHIPICIDIQLDDDDSRKTESYFKMNVDDLKCPETRQRVIDAWEEETEVVRDDRRKWMRGWSRVRKVLMQVRKEQAAHRKTEGSLEVEVAVRRQLLNADSSREEVEMLSSLEAQLKDQQLRDAKEWRLRSRERWLSTDDAPSKFFFIKLKAKWAKELMEALEDEEGNVTTDLAVISSGIHKFYQSLYNADPDSEESLRARTEVVNLISKKLESSESQTLSLMPQKDEVERVVFSMRGNRAPGHDGVTIDIV</sequence>
<feature type="compositionally biased region" description="Basic and acidic residues" evidence="1">
    <location>
        <begin position="30"/>
        <end position="39"/>
    </location>
</feature>
<accession>A0ABD3GCU1</accession>
<keyword evidence="3" id="KW-1185">Reference proteome</keyword>
<protein>
    <recommendedName>
        <fullName evidence="4">Endonuclease/exonuclease/phosphatase domain-containing protein</fullName>
    </recommendedName>
</protein>
<organism evidence="2 3">
    <name type="scientific">Riccia sorocarpa</name>
    <dbReference type="NCBI Taxonomy" id="122646"/>
    <lineage>
        <taxon>Eukaryota</taxon>
        <taxon>Viridiplantae</taxon>
        <taxon>Streptophyta</taxon>
        <taxon>Embryophyta</taxon>
        <taxon>Marchantiophyta</taxon>
        <taxon>Marchantiopsida</taxon>
        <taxon>Marchantiidae</taxon>
        <taxon>Marchantiales</taxon>
        <taxon>Ricciaceae</taxon>
        <taxon>Riccia</taxon>
    </lineage>
</organism>
<evidence type="ECO:0000313" key="2">
    <source>
        <dbReference type="EMBL" id="KAL3676476.1"/>
    </source>
</evidence>
<evidence type="ECO:0008006" key="4">
    <source>
        <dbReference type="Google" id="ProtNLM"/>
    </source>
</evidence>
<dbReference type="Gene3D" id="3.60.10.10">
    <property type="entry name" value="Endonuclease/exonuclease/phosphatase"/>
    <property type="match status" value="1"/>
</dbReference>
<reference evidence="2 3" key="1">
    <citation type="submission" date="2024-09" db="EMBL/GenBank/DDBJ databases">
        <title>Chromosome-scale assembly of Riccia sorocarpa.</title>
        <authorList>
            <person name="Paukszto L."/>
        </authorList>
    </citation>
    <scope>NUCLEOTIDE SEQUENCE [LARGE SCALE GENOMIC DNA]</scope>
    <source>
        <strain evidence="2">LP-2024</strain>
        <tissue evidence="2">Aerial parts of the thallus</tissue>
    </source>
</reference>
<dbReference type="AlphaFoldDB" id="A0ABD3GCU1"/>
<dbReference type="InterPro" id="IPR036691">
    <property type="entry name" value="Endo/exonu/phosph_ase_sf"/>
</dbReference>
<name>A0ABD3GCU1_9MARC</name>
<comment type="caution">
    <text evidence="2">The sequence shown here is derived from an EMBL/GenBank/DDBJ whole genome shotgun (WGS) entry which is preliminary data.</text>
</comment>
<dbReference type="Proteomes" id="UP001633002">
    <property type="component" value="Unassembled WGS sequence"/>
</dbReference>
<evidence type="ECO:0000313" key="3">
    <source>
        <dbReference type="Proteomes" id="UP001633002"/>
    </source>
</evidence>
<evidence type="ECO:0000256" key="1">
    <source>
        <dbReference type="SAM" id="MobiDB-lite"/>
    </source>
</evidence>